<keyword evidence="2 3" id="KW-0472">Membrane</keyword>
<dbReference type="PIRSF" id="PIRSF016661">
    <property type="entry name" value="BioY"/>
    <property type="match status" value="1"/>
</dbReference>
<dbReference type="Proteomes" id="UP000095463">
    <property type="component" value="Unassembled WGS sequence"/>
</dbReference>
<name>A0A1E5XT35_9HYPH</name>
<feature type="transmembrane region" description="Helical" evidence="3">
    <location>
        <begin position="129"/>
        <end position="159"/>
    </location>
</feature>
<dbReference type="EMBL" id="LAJE02000130">
    <property type="protein sequence ID" value="OEO31740.1"/>
    <property type="molecule type" value="Genomic_DNA"/>
</dbReference>
<dbReference type="GO" id="GO:0005886">
    <property type="term" value="C:plasma membrane"/>
    <property type="evidence" value="ECO:0007669"/>
    <property type="project" value="UniProtKB-SubCell"/>
</dbReference>
<feature type="transmembrane region" description="Helical" evidence="3">
    <location>
        <begin position="58"/>
        <end position="80"/>
    </location>
</feature>
<organism evidence="4 5">
    <name type="scientific">Devosia insulae DS-56</name>
    <dbReference type="NCBI Taxonomy" id="1116389"/>
    <lineage>
        <taxon>Bacteria</taxon>
        <taxon>Pseudomonadati</taxon>
        <taxon>Pseudomonadota</taxon>
        <taxon>Alphaproteobacteria</taxon>
        <taxon>Hyphomicrobiales</taxon>
        <taxon>Devosiaceae</taxon>
        <taxon>Devosia</taxon>
    </lineage>
</organism>
<dbReference type="Pfam" id="PF02632">
    <property type="entry name" value="BioY"/>
    <property type="match status" value="1"/>
</dbReference>
<evidence type="ECO:0000256" key="2">
    <source>
        <dbReference type="PIRNR" id="PIRNR016661"/>
    </source>
</evidence>
<comment type="caution">
    <text evidence="4">The sequence shown here is derived from an EMBL/GenBank/DDBJ whole genome shotgun (WGS) entry which is preliminary data.</text>
</comment>
<reference evidence="4 5" key="1">
    <citation type="journal article" date="2015" name="Genome Announc.">
        <title>Genome Assemblies of Three Soil-Associated Devosia species: D. insulae, D. limi, and D. soli.</title>
        <authorList>
            <person name="Hassan Y.I."/>
            <person name="Lepp D."/>
            <person name="Zhou T."/>
        </authorList>
    </citation>
    <scope>NUCLEOTIDE SEQUENCE [LARGE SCALE GENOMIC DNA]</scope>
    <source>
        <strain evidence="4 5">DS-56</strain>
    </source>
</reference>
<feature type="transmembrane region" description="Helical" evidence="3">
    <location>
        <begin position="100"/>
        <end position="117"/>
    </location>
</feature>
<protein>
    <recommendedName>
        <fullName evidence="2">Biotin transporter</fullName>
    </recommendedName>
</protein>
<evidence type="ECO:0000256" key="1">
    <source>
        <dbReference type="ARBA" id="ARBA00010692"/>
    </source>
</evidence>
<comment type="similarity">
    <text evidence="1 2">Belongs to the BioY family.</text>
</comment>
<feature type="transmembrane region" description="Helical" evidence="3">
    <location>
        <begin position="24"/>
        <end position="46"/>
    </location>
</feature>
<dbReference type="Gene3D" id="1.10.1760.20">
    <property type="match status" value="1"/>
</dbReference>
<keyword evidence="5" id="KW-1185">Reference proteome</keyword>
<keyword evidence="2" id="KW-1003">Cell membrane</keyword>
<evidence type="ECO:0000313" key="5">
    <source>
        <dbReference type="Proteomes" id="UP000095463"/>
    </source>
</evidence>
<keyword evidence="3" id="KW-0812">Transmembrane</keyword>
<dbReference type="RefSeq" id="WP_069909088.1">
    <property type="nucleotide sequence ID" value="NZ_LAJE02000130.1"/>
</dbReference>
<sequence length="212" mass="21926">MALTLTTPNTVLGVLSPKSQSARLAANLVTVVLGSLVLALSAKLSVPVMPIPVTLQTMAVAALAAGFGWRIGVATVALYIVQGLSGLPVFATGGGLDYVMRPSFGFILGYLPMAYIIGRAADLGASGRIVLLFGAMLLADAVLFAFGFTWLLVVANVIVQSGATLPGWLDATNLIGTAWNGAVAPFILWDVLKMAFAALSVVGIWKLLPKKG</sequence>
<evidence type="ECO:0000313" key="4">
    <source>
        <dbReference type="EMBL" id="OEO31740.1"/>
    </source>
</evidence>
<feature type="transmembrane region" description="Helical" evidence="3">
    <location>
        <begin position="186"/>
        <end position="208"/>
    </location>
</feature>
<comment type="subcellular location">
    <subcellularLocation>
        <location evidence="2">Cell membrane</location>
        <topology evidence="2">Multi-pass membrane protein</topology>
    </subcellularLocation>
</comment>
<keyword evidence="3" id="KW-1133">Transmembrane helix</keyword>
<accession>A0A1E5XT35</accession>
<dbReference type="InterPro" id="IPR003784">
    <property type="entry name" value="BioY"/>
</dbReference>
<gene>
    <name evidence="4" type="ORF">VW23_014855</name>
</gene>
<dbReference type="OrthoDB" id="9803495at2"/>
<dbReference type="AlphaFoldDB" id="A0A1E5XT35"/>
<dbReference type="PANTHER" id="PTHR34295:SF1">
    <property type="entry name" value="BIOTIN TRANSPORTER BIOY"/>
    <property type="match status" value="1"/>
</dbReference>
<dbReference type="PANTHER" id="PTHR34295">
    <property type="entry name" value="BIOTIN TRANSPORTER BIOY"/>
    <property type="match status" value="1"/>
</dbReference>
<proteinExistence type="inferred from homology"/>
<evidence type="ECO:0000256" key="3">
    <source>
        <dbReference type="SAM" id="Phobius"/>
    </source>
</evidence>
<keyword evidence="2" id="KW-0813">Transport</keyword>
<dbReference type="GO" id="GO:0015225">
    <property type="term" value="F:biotin transmembrane transporter activity"/>
    <property type="evidence" value="ECO:0007669"/>
    <property type="project" value="UniProtKB-UniRule"/>
</dbReference>